<organism evidence="1 2">
    <name type="scientific">Rhodotorula paludigena</name>
    <dbReference type="NCBI Taxonomy" id="86838"/>
    <lineage>
        <taxon>Eukaryota</taxon>
        <taxon>Fungi</taxon>
        <taxon>Dikarya</taxon>
        <taxon>Basidiomycota</taxon>
        <taxon>Pucciniomycotina</taxon>
        <taxon>Microbotryomycetes</taxon>
        <taxon>Sporidiobolales</taxon>
        <taxon>Sporidiobolaceae</taxon>
        <taxon>Rhodotorula</taxon>
    </lineage>
</organism>
<reference evidence="1 2" key="1">
    <citation type="submission" date="2021-12" db="EMBL/GenBank/DDBJ databases">
        <title>High titer production of polyol ester of fatty acids by Rhodotorula paludigena BS15 towards product separation-free biomass refinery.</title>
        <authorList>
            <person name="Mano J."/>
            <person name="Ono H."/>
            <person name="Tanaka T."/>
            <person name="Naito K."/>
            <person name="Sushida H."/>
            <person name="Ike M."/>
            <person name="Tokuyasu K."/>
            <person name="Kitaoka M."/>
        </authorList>
    </citation>
    <scope>NUCLEOTIDE SEQUENCE [LARGE SCALE GENOMIC DNA]</scope>
    <source>
        <strain evidence="1 2">BS15</strain>
    </source>
</reference>
<comment type="caution">
    <text evidence="1">The sequence shown here is derived from an EMBL/GenBank/DDBJ whole genome shotgun (WGS) entry which is preliminary data.</text>
</comment>
<evidence type="ECO:0000313" key="2">
    <source>
        <dbReference type="Proteomes" id="UP001342314"/>
    </source>
</evidence>
<dbReference type="EMBL" id="BQKY01000006">
    <property type="protein sequence ID" value="GJN90137.1"/>
    <property type="molecule type" value="Genomic_DNA"/>
</dbReference>
<dbReference type="InterPro" id="IPR032675">
    <property type="entry name" value="LRR_dom_sf"/>
</dbReference>
<accession>A0AAV5GKY4</accession>
<dbReference type="SUPFAM" id="SSF52047">
    <property type="entry name" value="RNI-like"/>
    <property type="match status" value="1"/>
</dbReference>
<protein>
    <submittedName>
        <fullName evidence="1">Uncharacterized protein</fullName>
    </submittedName>
</protein>
<gene>
    <name evidence="1" type="ORF">Rhopal_003136-T1</name>
</gene>
<evidence type="ECO:0000313" key="1">
    <source>
        <dbReference type="EMBL" id="GJN90137.1"/>
    </source>
</evidence>
<dbReference type="AlphaFoldDB" id="A0AAV5GKY4"/>
<proteinExistence type="predicted"/>
<dbReference type="Proteomes" id="UP001342314">
    <property type="component" value="Unassembled WGS sequence"/>
</dbReference>
<keyword evidence="2" id="KW-1185">Reference proteome</keyword>
<name>A0AAV5GKY4_9BASI</name>
<sequence length="198" mass="21210">MGPALRNVISVMQHTLSAIILSGVADNPGIFDDLARLPPTLRELVISLGLPCHGPVLLLRGRQTPVGRTPLAQPLFGPTLPPLDLPQLERLSLHGNIVCPASFAVIRRFPRLEHLTLGAETSFSPTDVDSLLPPAGLPSFRSLALDLCTCAPVERKCLHLTRRSFTWPSGSACGAVDARELFRLAEEAGSRSRSSGAL</sequence>
<dbReference type="Gene3D" id="3.80.10.10">
    <property type="entry name" value="Ribonuclease Inhibitor"/>
    <property type="match status" value="1"/>
</dbReference>